<dbReference type="InterPro" id="IPR035513">
    <property type="entry name" value="Invertase/methylesterase_inhib"/>
</dbReference>
<dbReference type="InterPro" id="IPR006501">
    <property type="entry name" value="Pectinesterase_inhib_dom"/>
</dbReference>
<evidence type="ECO:0000313" key="7">
    <source>
        <dbReference type="Proteomes" id="UP000030645"/>
    </source>
</evidence>
<keyword evidence="1 4" id="KW-0732">Signal</keyword>
<dbReference type="Pfam" id="PF04043">
    <property type="entry name" value="PMEI"/>
    <property type="match status" value="1"/>
</dbReference>
<dbReference type="Gene3D" id="1.20.140.40">
    <property type="entry name" value="Invertase/pectin methylesterase inhibitor family protein"/>
    <property type="match status" value="1"/>
</dbReference>
<keyword evidence="7" id="KW-1185">Reference proteome</keyword>
<organism evidence="6 7">
    <name type="scientific">Morus notabilis</name>
    <dbReference type="NCBI Taxonomy" id="981085"/>
    <lineage>
        <taxon>Eukaryota</taxon>
        <taxon>Viridiplantae</taxon>
        <taxon>Streptophyta</taxon>
        <taxon>Embryophyta</taxon>
        <taxon>Tracheophyta</taxon>
        <taxon>Spermatophyta</taxon>
        <taxon>Magnoliopsida</taxon>
        <taxon>eudicotyledons</taxon>
        <taxon>Gunneridae</taxon>
        <taxon>Pentapetalae</taxon>
        <taxon>rosids</taxon>
        <taxon>fabids</taxon>
        <taxon>Rosales</taxon>
        <taxon>Moraceae</taxon>
        <taxon>Moreae</taxon>
        <taxon>Morus</taxon>
    </lineage>
</organism>
<proteinExistence type="inferred from homology"/>
<keyword evidence="2" id="KW-1015">Disulfide bond</keyword>
<sequence length="178" mass="19400">MKTFVMTITTSSLIVLLFALYTTQSRASPANNAIEQTCKRTPNYNLCVSSLRSDPRSSDADVRGLALIMVGVIEAKAKETLSHIKDLIKASPKRDEKQPLSSCADYYNAIITADVPQATQALKTGNYKFAEQGTDDTENEADFCEKSFSGRSPLTEMNKLVHDVAAIAAAMTRILLSS</sequence>
<dbReference type="SMART" id="SM00856">
    <property type="entry name" value="PMEI"/>
    <property type="match status" value="1"/>
</dbReference>
<dbReference type="PANTHER" id="PTHR36710">
    <property type="entry name" value="PECTINESTERASE INHIBITOR-LIKE"/>
    <property type="match status" value="1"/>
</dbReference>
<name>W9SGC6_9ROSA</name>
<feature type="signal peptide" evidence="4">
    <location>
        <begin position="1"/>
        <end position="27"/>
    </location>
</feature>
<evidence type="ECO:0000256" key="1">
    <source>
        <dbReference type="ARBA" id="ARBA00022729"/>
    </source>
</evidence>
<evidence type="ECO:0000259" key="5">
    <source>
        <dbReference type="SMART" id="SM00856"/>
    </source>
</evidence>
<dbReference type="OrthoDB" id="1918674at2759"/>
<dbReference type="eggNOG" id="ENOG502S67R">
    <property type="taxonomic scope" value="Eukaryota"/>
</dbReference>
<dbReference type="SUPFAM" id="SSF101148">
    <property type="entry name" value="Plant invertase/pectin methylesterase inhibitor"/>
    <property type="match status" value="1"/>
</dbReference>
<dbReference type="CDD" id="cd15796">
    <property type="entry name" value="CIF_like"/>
    <property type="match status" value="1"/>
</dbReference>
<dbReference type="KEGG" id="mnt:21388069"/>
<accession>W9SGC6</accession>
<evidence type="ECO:0000256" key="2">
    <source>
        <dbReference type="ARBA" id="ARBA00023157"/>
    </source>
</evidence>
<dbReference type="InterPro" id="IPR034087">
    <property type="entry name" value="C/VIF1"/>
</dbReference>
<evidence type="ECO:0000313" key="6">
    <source>
        <dbReference type="EMBL" id="EXC27498.1"/>
    </source>
</evidence>
<dbReference type="STRING" id="981085.W9SGC6"/>
<feature type="chain" id="PRO_5004932017" evidence="4">
    <location>
        <begin position="28"/>
        <end position="178"/>
    </location>
</feature>
<dbReference type="PANTHER" id="PTHR36710:SF13">
    <property type="entry name" value="PUTATIVE-RELATED"/>
    <property type="match status" value="1"/>
</dbReference>
<comment type="similarity">
    <text evidence="3">Belongs to the PMEI family.</text>
</comment>
<dbReference type="GO" id="GO:0004857">
    <property type="term" value="F:enzyme inhibitor activity"/>
    <property type="evidence" value="ECO:0007669"/>
    <property type="project" value="InterPro"/>
</dbReference>
<protein>
    <submittedName>
        <fullName evidence="6">Pectinesterase inhibitor</fullName>
    </submittedName>
</protein>
<dbReference type="InterPro" id="IPR052421">
    <property type="entry name" value="PCW_Enzyme_Inhibitor"/>
</dbReference>
<evidence type="ECO:0000256" key="4">
    <source>
        <dbReference type="SAM" id="SignalP"/>
    </source>
</evidence>
<dbReference type="FunFam" id="1.20.140.40:FF:000009">
    <property type="entry name" value="Invertase/pectin methylesterase inhibitor family protein"/>
    <property type="match status" value="1"/>
</dbReference>
<dbReference type="AlphaFoldDB" id="W9SGC6"/>
<dbReference type="EMBL" id="KE346148">
    <property type="protein sequence ID" value="EXC27498.1"/>
    <property type="molecule type" value="Genomic_DNA"/>
</dbReference>
<dbReference type="Proteomes" id="UP000030645">
    <property type="component" value="Unassembled WGS sequence"/>
</dbReference>
<gene>
    <name evidence="6" type="ORF">L484_004570</name>
</gene>
<evidence type="ECO:0000256" key="3">
    <source>
        <dbReference type="ARBA" id="ARBA00038471"/>
    </source>
</evidence>
<dbReference type="NCBIfam" id="TIGR01614">
    <property type="entry name" value="PME_inhib"/>
    <property type="match status" value="1"/>
</dbReference>
<reference evidence="7" key="1">
    <citation type="submission" date="2013-01" db="EMBL/GenBank/DDBJ databases">
        <title>Draft Genome Sequence of a Mulberry Tree, Morus notabilis C.K. Schneid.</title>
        <authorList>
            <person name="He N."/>
            <person name="Zhao S."/>
        </authorList>
    </citation>
    <scope>NUCLEOTIDE SEQUENCE</scope>
</reference>
<feature type="domain" description="Pectinesterase inhibitor" evidence="5">
    <location>
        <begin position="29"/>
        <end position="171"/>
    </location>
</feature>